<sequence>MNLTSGTRRRRCSAAGLGPPAGARVDPAVPDRHWGPALGSGTGARNRGPESGVAPEPCRLR</sequence>
<dbReference type="PATRIC" id="fig|1122247.3.peg.3794"/>
<name>K5BE76_MYCHD</name>
<protein>
    <submittedName>
        <fullName evidence="2">Uncharacterized protein</fullName>
    </submittedName>
</protein>
<dbReference type="EMBL" id="AMRA01000105">
    <property type="protein sequence ID" value="EKF22081.1"/>
    <property type="molecule type" value="Genomic_DNA"/>
</dbReference>
<dbReference type="AlphaFoldDB" id="K5BE76"/>
<organism evidence="2 3">
    <name type="scientific">Mycolicibacterium hassiacum (strain DSM 44199 / CIP 105218 / JCM 12690 / 3849)</name>
    <name type="common">Mycobacterium hassiacum</name>
    <dbReference type="NCBI Taxonomy" id="1122247"/>
    <lineage>
        <taxon>Bacteria</taxon>
        <taxon>Bacillati</taxon>
        <taxon>Actinomycetota</taxon>
        <taxon>Actinomycetes</taxon>
        <taxon>Mycobacteriales</taxon>
        <taxon>Mycobacteriaceae</taxon>
        <taxon>Mycolicibacterium</taxon>
    </lineage>
</organism>
<comment type="caution">
    <text evidence="2">The sequence shown here is derived from an EMBL/GenBank/DDBJ whole genome shotgun (WGS) entry which is preliminary data.</text>
</comment>
<accession>K5BE76</accession>
<gene>
    <name evidence="2" type="ORF">C731_3953</name>
</gene>
<evidence type="ECO:0000256" key="1">
    <source>
        <dbReference type="SAM" id="MobiDB-lite"/>
    </source>
</evidence>
<keyword evidence="3" id="KW-1185">Reference proteome</keyword>
<evidence type="ECO:0000313" key="3">
    <source>
        <dbReference type="Proteomes" id="UP000006265"/>
    </source>
</evidence>
<reference evidence="2 3" key="1">
    <citation type="journal article" date="2012" name="J. Bacteriol.">
        <title>Genome sequence of Mycobacterium hassiacum DSM 44199, a rare source of heat-stable mycobacterial proteins.</title>
        <authorList>
            <person name="Tiago I."/>
            <person name="Maranha A."/>
            <person name="Mendes V."/>
            <person name="Alarico S."/>
            <person name="Moynihan P.J."/>
            <person name="Clarke A.J."/>
            <person name="Macedo-Ribeiro S."/>
            <person name="Pereira P.J."/>
            <person name="Empadinhas N."/>
        </authorList>
    </citation>
    <scope>NUCLEOTIDE SEQUENCE [LARGE SCALE GENOMIC DNA]</scope>
    <source>
        <strain evidence="3">DSM 44199 / CIP 105218 / JCM 12690 / 3849</strain>
    </source>
</reference>
<evidence type="ECO:0000313" key="2">
    <source>
        <dbReference type="EMBL" id="EKF22081.1"/>
    </source>
</evidence>
<dbReference type="Proteomes" id="UP000006265">
    <property type="component" value="Unassembled WGS sequence"/>
</dbReference>
<feature type="region of interest" description="Disordered" evidence="1">
    <location>
        <begin position="1"/>
        <end position="61"/>
    </location>
</feature>
<proteinExistence type="predicted"/>